<dbReference type="RefSeq" id="WP_121480954.1">
    <property type="nucleotide sequence ID" value="NZ_CP032707.1"/>
</dbReference>
<name>A0A494RIK5_9CAUL</name>
<organism evidence="2 3">
    <name type="scientific">Brevundimonas naejangsanensis</name>
    <dbReference type="NCBI Taxonomy" id="588932"/>
    <lineage>
        <taxon>Bacteria</taxon>
        <taxon>Pseudomonadati</taxon>
        <taxon>Pseudomonadota</taxon>
        <taxon>Alphaproteobacteria</taxon>
        <taxon>Caulobacterales</taxon>
        <taxon>Caulobacteraceae</taxon>
        <taxon>Brevundimonas</taxon>
    </lineage>
</organism>
<keyword evidence="1" id="KW-0812">Transmembrane</keyword>
<reference evidence="2 3" key="1">
    <citation type="submission" date="2018-10" db="EMBL/GenBank/DDBJ databases">
        <title>Complete genome sequence of Brevundimonas naejangsanensis BRV3.</title>
        <authorList>
            <person name="Berrios L."/>
            <person name="Ely B."/>
        </authorList>
    </citation>
    <scope>NUCLEOTIDE SEQUENCE [LARGE SCALE GENOMIC DNA]</scope>
    <source>
        <strain evidence="2 3">BRV3</strain>
    </source>
</reference>
<feature type="transmembrane region" description="Helical" evidence="1">
    <location>
        <begin position="85"/>
        <end position="103"/>
    </location>
</feature>
<gene>
    <name evidence="2" type="ORF">D8I30_00325</name>
</gene>
<dbReference type="Proteomes" id="UP000276984">
    <property type="component" value="Chromosome"/>
</dbReference>
<keyword evidence="3" id="KW-1185">Reference proteome</keyword>
<evidence type="ECO:0000313" key="3">
    <source>
        <dbReference type="Proteomes" id="UP000276984"/>
    </source>
</evidence>
<proteinExistence type="predicted"/>
<dbReference type="EMBL" id="CP032707">
    <property type="protein sequence ID" value="AYG93794.1"/>
    <property type="molecule type" value="Genomic_DNA"/>
</dbReference>
<dbReference type="AlphaFoldDB" id="A0A494RIK5"/>
<keyword evidence="1" id="KW-0472">Membrane</keyword>
<sequence length="177" mass="19083">MNRNLKLWLRAANPFTPPRGMAEAQRAARAGAVALAIGAIQSLAILPLMPERMTQSTDLMMQQGAGLAAEDQAFIEAAMAAMTPMMMIGVVVFSILYLVLAVVQWRRMTWVIPAVMLGLLAYSLLSALSGVAMLGEKAGQFYTPLAVVQWVVMLATGLVHVAALRGGRMLEQLKRSV</sequence>
<feature type="transmembrane region" description="Helical" evidence="1">
    <location>
        <begin position="141"/>
        <end position="164"/>
    </location>
</feature>
<evidence type="ECO:0000313" key="2">
    <source>
        <dbReference type="EMBL" id="AYG93794.1"/>
    </source>
</evidence>
<evidence type="ECO:0000256" key="1">
    <source>
        <dbReference type="SAM" id="Phobius"/>
    </source>
</evidence>
<protein>
    <submittedName>
        <fullName evidence="2">Uncharacterized protein</fullName>
    </submittedName>
</protein>
<dbReference type="OrthoDB" id="7203245at2"/>
<accession>A0A494RIK5</accession>
<keyword evidence="1" id="KW-1133">Transmembrane helix</keyword>
<feature type="transmembrane region" description="Helical" evidence="1">
    <location>
        <begin position="110"/>
        <end position="135"/>
    </location>
</feature>
<feature type="transmembrane region" description="Helical" evidence="1">
    <location>
        <begin position="27"/>
        <end position="49"/>
    </location>
</feature>